<dbReference type="InterPro" id="IPR017900">
    <property type="entry name" value="4Fe4S_Fe_S_CS"/>
</dbReference>
<dbReference type="SUPFAM" id="SSF54862">
    <property type="entry name" value="4Fe-4S ferredoxins"/>
    <property type="match status" value="1"/>
</dbReference>
<protein>
    <submittedName>
        <fullName evidence="6">Iron-sulfur cluster-binding domain protein</fullName>
    </submittedName>
</protein>
<dbReference type="eggNOG" id="COG2221">
    <property type="taxonomic scope" value="Bacteria"/>
</dbReference>
<proteinExistence type="predicted"/>
<keyword evidence="3" id="KW-0408">Iron</keyword>
<dbReference type="Proteomes" id="UP000007934">
    <property type="component" value="Chromosome"/>
</dbReference>
<evidence type="ECO:0000313" key="6">
    <source>
        <dbReference type="EMBL" id="CBY82240.1"/>
    </source>
</evidence>
<dbReference type="HOGENOM" id="CLU_035912_0_0_7"/>
<dbReference type="GeneID" id="36133790"/>
<keyword evidence="1" id="KW-0004">4Fe-4S</keyword>
<evidence type="ECO:0000256" key="3">
    <source>
        <dbReference type="ARBA" id="ARBA00023004"/>
    </source>
</evidence>
<dbReference type="Pfam" id="PF13237">
    <property type="entry name" value="Fer4_10"/>
    <property type="match status" value="1"/>
</dbReference>
<dbReference type="KEGG" id="hfe:HFELIS_01560"/>
<evidence type="ECO:0000259" key="5">
    <source>
        <dbReference type="PROSITE" id="PS51379"/>
    </source>
</evidence>
<dbReference type="Gene3D" id="3.30.70.20">
    <property type="match status" value="2"/>
</dbReference>
<gene>
    <name evidence="6" type="ordered locus">Hfelis_01560</name>
</gene>
<organism evidence="6 7">
    <name type="scientific">Helicobacter felis (strain ATCC 49179 / CCUG 28539 / NCTC 12436 / CS1)</name>
    <dbReference type="NCBI Taxonomy" id="936155"/>
    <lineage>
        <taxon>Bacteria</taxon>
        <taxon>Pseudomonadati</taxon>
        <taxon>Campylobacterota</taxon>
        <taxon>Epsilonproteobacteria</taxon>
        <taxon>Campylobacterales</taxon>
        <taxon>Helicobacteraceae</taxon>
        <taxon>Helicobacter</taxon>
    </lineage>
</organism>
<dbReference type="RefSeq" id="WP_013468612.1">
    <property type="nucleotide sequence ID" value="NC_014810.2"/>
</dbReference>
<dbReference type="InterPro" id="IPR017896">
    <property type="entry name" value="4Fe4S_Fe-S-bd"/>
</dbReference>
<dbReference type="STRING" id="936155.HFELIS_01560"/>
<evidence type="ECO:0000256" key="1">
    <source>
        <dbReference type="ARBA" id="ARBA00022485"/>
    </source>
</evidence>
<evidence type="ECO:0000313" key="7">
    <source>
        <dbReference type="Proteomes" id="UP000007934"/>
    </source>
</evidence>
<name>E7ACR0_HELFC</name>
<feature type="domain" description="4Fe-4S ferredoxin-type" evidence="5">
    <location>
        <begin position="102"/>
        <end position="132"/>
    </location>
</feature>
<sequence>MFEFIYMKNSTYPDVVLHDHIKVLEHDQDIECVVCNVALQGTKRVAKEVNFFIENSAQTPLELAQSLSLLYEAHGLQFDFDHTKYTPTQEGSLIEFFNYNKEICQYHQRRVECCGKCSEVCPTQAISKLDPQIAREKDLECEDNRHLVIDHQSCIDCGKCIAVCPSGSLSYSSFNLECMQEVAKLYRGYIPLLIDCKAELPNTPLKKEVLPLCLNVNILEQVALLTWVQESGSQIVIYATQELGIGTLESIALLNEIYTHLCHQEAILVARTTEELQACLQDAQSLSSPYTPPTIPTRTKRDLFAQRLGFLIEQGDYGQVGCGEFIRYGHIEIKDNCTLCLSCVGACNTGALSVDGNAYTLLFNPSLCTTCGYCEATCPEKNCLHLERDGIALNPAYFVPKIMAKDSLFTCKMCGKPIGTTKSVHKIAQIMTPKFQGDARKIATLYACPDCKVKIMLEDMLDINSILK</sequence>
<keyword evidence="7" id="KW-1185">Reference proteome</keyword>
<dbReference type="PROSITE" id="PS00198">
    <property type="entry name" value="4FE4S_FER_1"/>
    <property type="match status" value="2"/>
</dbReference>
<keyword evidence="2" id="KW-0479">Metal-binding</keyword>
<dbReference type="PANTHER" id="PTHR24960">
    <property type="entry name" value="PHOTOSYSTEM I IRON-SULFUR CENTER-RELATED"/>
    <property type="match status" value="1"/>
</dbReference>
<dbReference type="PROSITE" id="PS51379">
    <property type="entry name" value="4FE4S_FER_2"/>
    <property type="match status" value="4"/>
</dbReference>
<reference evidence="6 7" key="1">
    <citation type="journal article" date="2011" name="Genome Biol. Evol.">
        <title>Comparative whole genome sequence analysis of the carcinogenic bacterial model pathogen Helicobacter felis.</title>
        <authorList>
            <person name="Arnold I.C."/>
            <person name="Zigova Z."/>
            <person name="Holden M."/>
            <person name="Lawley T.D."/>
            <person name="Rad R."/>
            <person name="Dougan G."/>
            <person name="Falkow S."/>
            <person name="Bentley S.D."/>
            <person name="Muller A."/>
        </authorList>
    </citation>
    <scope>NUCLEOTIDE SEQUENCE [LARGE SCALE GENOMIC DNA]</scope>
    <source>
        <strain evidence="7">ATCC 49179 / CCUG 28539 / NCTC 12436 / CS1</strain>
    </source>
</reference>
<keyword evidence="4" id="KW-0411">Iron-sulfur</keyword>
<dbReference type="PANTHER" id="PTHR24960:SF79">
    <property type="entry name" value="PHOTOSYSTEM I IRON-SULFUR CENTER"/>
    <property type="match status" value="1"/>
</dbReference>
<dbReference type="OrthoDB" id="9808559at2"/>
<evidence type="ECO:0000256" key="2">
    <source>
        <dbReference type="ARBA" id="ARBA00022723"/>
    </source>
</evidence>
<dbReference type="GO" id="GO:0046872">
    <property type="term" value="F:metal ion binding"/>
    <property type="evidence" value="ECO:0007669"/>
    <property type="project" value="UniProtKB-KW"/>
</dbReference>
<accession>E7ACR0</accession>
<dbReference type="EMBL" id="FQ670179">
    <property type="protein sequence ID" value="CBY82240.1"/>
    <property type="molecule type" value="Genomic_DNA"/>
</dbReference>
<dbReference type="Pfam" id="PF12838">
    <property type="entry name" value="Fer4_7"/>
    <property type="match status" value="1"/>
</dbReference>
<dbReference type="eggNOG" id="COG1145">
    <property type="taxonomic scope" value="Bacteria"/>
</dbReference>
<evidence type="ECO:0000256" key="4">
    <source>
        <dbReference type="ARBA" id="ARBA00023014"/>
    </source>
</evidence>
<dbReference type="AlphaFoldDB" id="E7ACR0"/>
<feature type="domain" description="4Fe-4S ferredoxin-type" evidence="5">
    <location>
        <begin position="359"/>
        <end position="389"/>
    </location>
</feature>
<feature type="domain" description="4Fe-4S ferredoxin-type" evidence="5">
    <location>
        <begin position="329"/>
        <end position="357"/>
    </location>
</feature>
<dbReference type="InterPro" id="IPR050157">
    <property type="entry name" value="PSI_iron-sulfur_center"/>
</dbReference>
<dbReference type="GO" id="GO:0051539">
    <property type="term" value="F:4 iron, 4 sulfur cluster binding"/>
    <property type="evidence" value="ECO:0007669"/>
    <property type="project" value="UniProtKB-KW"/>
</dbReference>
<feature type="domain" description="4Fe-4S ferredoxin-type" evidence="5">
    <location>
        <begin position="145"/>
        <end position="174"/>
    </location>
</feature>